<protein>
    <submittedName>
        <fullName evidence="2">Uncharacterized protein</fullName>
    </submittedName>
</protein>
<organism evidence="2 3">
    <name type="scientific">Batillaria attramentaria</name>
    <dbReference type="NCBI Taxonomy" id="370345"/>
    <lineage>
        <taxon>Eukaryota</taxon>
        <taxon>Metazoa</taxon>
        <taxon>Spiralia</taxon>
        <taxon>Lophotrochozoa</taxon>
        <taxon>Mollusca</taxon>
        <taxon>Gastropoda</taxon>
        <taxon>Caenogastropoda</taxon>
        <taxon>Sorbeoconcha</taxon>
        <taxon>Cerithioidea</taxon>
        <taxon>Batillariidae</taxon>
        <taxon>Batillaria</taxon>
    </lineage>
</organism>
<sequence length="125" mass="14522">MVATTLSEMNYILQTPCYSPIRRWVEGLRQRVTMRDSYLWRLNGGSKREGGAPRRHETTTGGNVHQPANQSVCKRVHPVGWYAWLNFKAFYGAWKFECRLSLNRVCDTIELWLIGDSCAQIERID</sequence>
<comment type="caution">
    <text evidence="2">The sequence shown here is derived from an EMBL/GenBank/DDBJ whole genome shotgun (WGS) entry which is preliminary data.</text>
</comment>
<dbReference type="Proteomes" id="UP001519460">
    <property type="component" value="Unassembled WGS sequence"/>
</dbReference>
<name>A0ABD0LYF3_9CAEN</name>
<evidence type="ECO:0000313" key="2">
    <source>
        <dbReference type="EMBL" id="KAK7504565.1"/>
    </source>
</evidence>
<evidence type="ECO:0000313" key="3">
    <source>
        <dbReference type="Proteomes" id="UP001519460"/>
    </source>
</evidence>
<keyword evidence="3" id="KW-1185">Reference proteome</keyword>
<feature type="region of interest" description="Disordered" evidence="1">
    <location>
        <begin position="45"/>
        <end position="67"/>
    </location>
</feature>
<proteinExistence type="predicted"/>
<feature type="compositionally biased region" description="Basic and acidic residues" evidence="1">
    <location>
        <begin position="46"/>
        <end position="58"/>
    </location>
</feature>
<gene>
    <name evidence="2" type="ORF">BaRGS_00004051</name>
</gene>
<dbReference type="AlphaFoldDB" id="A0ABD0LYF3"/>
<dbReference type="EMBL" id="JACVVK020000014">
    <property type="protein sequence ID" value="KAK7504565.1"/>
    <property type="molecule type" value="Genomic_DNA"/>
</dbReference>
<reference evidence="2 3" key="1">
    <citation type="journal article" date="2023" name="Sci. Data">
        <title>Genome assembly of the Korean intertidal mud-creeper Batillaria attramentaria.</title>
        <authorList>
            <person name="Patra A.K."/>
            <person name="Ho P.T."/>
            <person name="Jun S."/>
            <person name="Lee S.J."/>
            <person name="Kim Y."/>
            <person name="Won Y.J."/>
        </authorList>
    </citation>
    <scope>NUCLEOTIDE SEQUENCE [LARGE SCALE GENOMIC DNA]</scope>
    <source>
        <strain evidence="2">Wonlab-2016</strain>
    </source>
</reference>
<accession>A0ABD0LYF3</accession>
<evidence type="ECO:0000256" key="1">
    <source>
        <dbReference type="SAM" id="MobiDB-lite"/>
    </source>
</evidence>